<dbReference type="NCBIfam" id="TIGR00027">
    <property type="entry name" value="mthyl_TIGR00027"/>
    <property type="match status" value="1"/>
</dbReference>
<dbReference type="EMBL" id="LZKQ01000150">
    <property type="protein sequence ID" value="OBI83472.1"/>
    <property type="molecule type" value="Genomic_DNA"/>
</dbReference>
<comment type="caution">
    <text evidence="7">The sequence shown here is derived from an EMBL/GenBank/DDBJ whole genome shotgun (WGS) entry which is preliminary data.</text>
</comment>
<evidence type="ECO:0000313" key="8">
    <source>
        <dbReference type="Proteomes" id="UP000093795"/>
    </source>
</evidence>
<dbReference type="Proteomes" id="UP000093795">
    <property type="component" value="Unassembled WGS sequence"/>
</dbReference>
<name>A0A1A3CAQ9_MYCAS</name>
<evidence type="ECO:0000256" key="6">
    <source>
        <dbReference type="RuleBase" id="RU362030"/>
    </source>
</evidence>
<gene>
    <name evidence="7" type="ORF">A9X01_20650</name>
</gene>
<dbReference type="Pfam" id="PF04072">
    <property type="entry name" value="LCM"/>
    <property type="match status" value="1"/>
</dbReference>
<protein>
    <recommendedName>
        <fullName evidence="6">S-adenosyl-L-methionine-dependent methyltransferase</fullName>
        <ecNumber evidence="6">2.1.1.-</ecNumber>
    </recommendedName>
</protein>
<dbReference type="InterPro" id="IPR007213">
    <property type="entry name" value="Ppm1/Ppm2/Tcmp"/>
</dbReference>
<evidence type="ECO:0000256" key="5">
    <source>
        <dbReference type="ARBA" id="ARBA00022691"/>
    </source>
</evidence>
<dbReference type="STRING" id="1790.A5645_22720"/>
<dbReference type="InterPro" id="IPR029063">
    <property type="entry name" value="SAM-dependent_MTases_sf"/>
</dbReference>
<dbReference type="EC" id="2.1.1.-" evidence="6"/>
<dbReference type="GO" id="GO:0008168">
    <property type="term" value="F:methyltransferase activity"/>
    <property type="evidence" value="ECO:0007669"/>
    <property type="project" value="UniProtKB-UniRule"/>
</dbReference>
<keyword evidence="4" id="KW-0808">Transferase</keyword>
<proteinExistence type="inferred from homology"/>
<sequence>MARTADDTWGVGESVGATALGAAEWRARENVRPDRLFTDPYAQVFLDAVAVRGIPNSEFSEELMARLQETDPHVVRGVRAQQDYVASRTRWFDDFFSAATAAGIRQAVILAAGLDARAWRLQWLADAVVYEIDQPKVLEFKDETLRAHGAEPAVRRVSLPIDLRTDWPKALCEAGFDPALPTAWSMEGLLAYLPASAQELLLDRLHALSAPGSRIAVDALNAAFFRPENLTRLGSFFTEIRDVMIRNGGDLPDTPNLFFDEKRRELADWLREHGWRADELEVHDMMARYRRRAPIEDDAGVPHCVMVEGRLPR</sequence>
<accession>A0A1A3CAQ9</accession>
<dbReference type="InterPro" id="IPR011610">
    <property type="entry name" value="SAM_mthyl_Trfase_ML2640-like"/>
</dbReference>
<keyword evidence="3 6" id="KW-0489">Methyltransferase</keyword>
<dbReference type="RefSeq" id="WP_065121197.1">
    <property type="nucleotide sequence ID" value="NZ_LZKQ01000150.1"/>
</dbReference>
<keyword evidence="5 6" id="KW-0949">S-adenosyl-L-methionine</keyword>
<comment type="function">
    <text evidence="1 6">Exhibits S-adenosyl-L-methionine-dependent methyltransferase activity.</text>
</comment>
<dbReference type="OrthoDB" id="9806164at2"/>
<dbReference type="GO" id="GO:0032259">
    <property type="term" value="P:methylation"/>
    <property type="evidence" value="ECO:0007669"/>
    <property type="project" value="UniProtKB-KW"/>
</dbReference>
<evidence type="ECO:0000256" key="4">
    <source>
        <dbReference type="ARBA" id="ARBA00022679"/>
    </source>
</evidence>
<dbReference type="PANTHER" id="PTHR43619:SF2">
    <property type="entry name" value="S-ADENOSYL-L-METHIONINE-DEPENDENT METHYLTRANSFERASES SUPERFAMILY PROTEIN"/>
    <property type="match status" value="1"/>
</dbReference>
<evidence type="ECO:0000256" key="3">
    <source>
        <dbReference type="ARBA" id="ARBA00022603"/>
    </source>
</evidence>
<dbReference type="AlphaFoldDB" id="A0A1A3CAQ9"/>
<dbReference type="SUPFAM" id="SSF53335">
    <property type="entry name" value="S-adenosyl-L-methionine-dependent methyltransferases"/>
    <property type="match status" value="1"/>
</dbReference>
<reference evidence="7 8" key="1">
    <citation type="submission" date="2016-06" db="EMBL/GenBank/DDBJ databases">
        <authorList>
            <person name="Kjaerup R.B."/>
            <person name="Dalgaard T.S."/>
            <person name="Juul-Madsen H.R."/>
        </authorList>
    </citation>
    <scope>NUCLEOTIDE SEQUENCE [LARGE SCALE GENOMIC DNA]</scope>
    <source>
        <strain evidence="7 8">1081914.2</strain>
    </source>
</reference>
<evidence type="ECO:0000313" key="7">
    <source>
        <dbReference type="EMBL" id="OBI83472.1"/>
    </source>
</evidence>
<organism evidence="7 8">
    <name type="scientific">Mycobacterium asiaticum</name>
    <dbReference type="NCBI Taxonomy" id="1790"/>
    <lineage>
        <taxon>Bacteria</taxon>
        <taxon>Bacillati</taxon>
        <taxon>Actinomycetota</taxon>
        <taxon>Actinomycetes</taxon>
        <taxon>Mycobacteriales</taxon>
        <taxon>Mycobacteriaceae</taxon>
        <taxon>Mycobacterium</taxon>
    </lineage>
</organism>
<dbReference type="PANTHER" id="PTHR43619">
    <property type="entry name" value="S-ADENOSYL-L-METHIONINE-DEPENDENT METHYLTRANSFERASE YKTD-RELATED"/>
    <property type="match status" value="1"/>
</dbReference>
<dbReference type="Gene3D" id="3.40.50.150">
    <property type="entry name" value="Vaccinia Virus protein VP39"/>
    <property type="match status" value="1"/>
</dbReference>
<evidence type="ECO:0000256" key="1">
    <source>
        <dbReference type="ARBA" id="ARBA00003907"/>
    </source>
</evidence>
<evidence type="ECO:0000256" key="2">
    <source>
        <dbReference type="ARBA" id="ARBA00008138"/>
    </source>
</evidence>
<comment type="similarity">
    <text evidence="2 6">Belongs to the UPF0677 family.</text>
</comment>